<dbReference type="InParanoid" id="W3XFU5"/>
<keyword evidence="3" id="KW-1185">Reference proteome</keyword>
<evidence type="ECO:0000256" key="1">
    <source>
        <dbReference type="SAM" id="MobiDB-lite"/>
    </source>
</evidence>
<dbReference type="EMBL" id="KI912111">
    <property type="protein sequence ID" value="ETS84086.1"/>
    <property type="molecule type" value="Genomic_DNA"/>
</dbReference>
<evidence type="ECO:0000313" key="2">
    <source>
        <dbReference type="EMBL" id="ETS84086.1"/>
    </source>
</evidence>
<accession>W3XFU5</accession>
<dbReference type="AlphaFoldDB" id="W3XFU5"/>
<dbReference type="RefSeq" id="XP_007832734.1">
    <property type="nucleotide sequence ID" value="XM_007834543.1"/>
</dbReference>
<dbReference type="OMA" id="HEHEEYW"/>
<feature type="region of interest" description="Disordered" evidence="1">
    <location>
        <begin position="198"/>
        <end position="235"/>
    </location>
</feature>
<gene>
    <name evidence="2" type="ORF">PFICI_05962</name>
</gene>
<name>W3XFU5_PESFW</name>
<proteinExistence type="predicted"/>
<evidence type="ECO:0000313" key="3">
    <source>
        <dbReference type="Proteomes" id="UP000030651"/>
    </source>
</evidence>
<sequence>MSSFVDKYPVIRLLLQRHRQHDIEYTAAAAFQSTFHALFPVIDGYAVNCEQSVDQGRYRVDLFVQGTDPTHHALYPIMVGEGKGGGASAKEVEDQVLKRSKEAIEFYEVDGIYAFTFLKESFRVWRVDKPDLVLNPLDDMGARNDRKHYIYLDSKQGECIVHLTDVMKYEEVTEDDYLPDYLPAGSTAKPVMQAGNATGYQIPAIPGPSTQSTSMGDDDRPRPHDPKGKGREASKWYEVRVVKEQHLTRPNEYIFQDSKKQRRSTTKKDWALDATGPSPIWVYQGGRMNYFTHQDVSNL</sequence>
<dbReference type="KEGG" id="pfy:PFICI_05962"/>
<dbReference type="Proteomes" id="UP000030651">
    <property type="component" value="Unassembled WGS sequence"/>
</dbReference>
<reference evidence="3" key="1">
    <citation type="journal article" date="2015" name="BMC Genomics">
        <title>Genomic and transcriptomic analysis of the endophytic fungus Pestalotiopsis fici reveals its lifestyle and high potential for synthesis of natural products.</title>
        <authorList>
            <person name="Wang X."/>
            <person name="Zhang X."/>
            <person name="Liu L."/>
            <person name="Xiang M."/>
            <person name="Wang W."/>
            <person name="Sun X."/>
            <person name="Che Y."/>
            <person name="Guo L."/>
            <person name="Liu G."/>
            <person name="Guo L."/>
            <person name="Wang C."/>
            <person name="Yin W.B."/>
            <person name="Stadler M."/>
            <person name="Zhang X."/>
            <person name="Liu X."/>
        </authorList>
    </citation>
    <scope>NUCLEOTIDE SEQUENCE [LARGE SCALE GENOMIC DNA]</scope>
    <source>
        <strain evidence="3">W106-1 / CGMCC3.15140</strain>
    </source>
</reference>
<dbReference type="GeneID" id="19270975"/>
<feature type="compositionally biased region" description="Basic and acidic residues" evidence="1">
    <location>
        <begin position="217"/>
        <end position="235"/>
    </location>
</feature>
<dbReference type="HOGENOM" id="CLU_930992_0_0_1"/>
<protein>
    <submittedName>
        <fullName evidence="2">Uncharacterized protein</fullName>
    </submittedName>
</protein>
<organism evidence="2 3">
    <name type="scientific">Pestalotiopsis fici (strain W106-1 / CGMCC3.15140)</name>
    <dbReference type="NCBI Taxonomy" id="1229662"/>
    <lineage>
        <taxon>Eukaryota</taxon>
        <taxon>Fungi</taxon>
        <taxon>Dikarya</taxon>
        <taxon>Ascomycota</taxon>
        <taxon>Pezizomycotina</taxon>
        <taxon>Sordariomycetes</taxon>
        <taxon>Xylariomycetidae</taxon>
        <taxon>Amphisphaeriales</taxon>
        <taxon>Sporocadaceae</taxon>
        <taxon>Pestalotiopsis</taxon>
    </lineage>
</organism>